<evidence type="ECO:0000256" key="1">
    <source>
        <dbReference type="ARBA" id="ARBA00004123"/>
    </source>
</evidence>
<dbReference type="PRINTS" id="PR00617">
    <property type="entry name" value="COPPERFIST"/>
</dbReference>
<feature type="compositionally biased region" description="Polar residues" evidence="8">
    <location>
        <begin position="117"/>
        <end position="127"/>
    </location>
</feature>
<evidence type="ECO:0000313" key="10">
    <source>
        <dbReference type="EMBL" id="KAL1798289.1"/>
    </source>
</evidence>
<protein>
    <recommendedName>
        <fullName evidence="9">Copper-fist domain-containing protein</fullName>
    </recommendedName>
</protein>
<reference evidence="10 11" key="1">
    <citation type="submission" date="2024-09" db="EMBL/GenBank/DDBJ databases">
        <title>T2T genomes of carrot and Alternaria dauci and their utility for understanding host-pathogen interaction during carrot leaf blight disease.</title>
        <authorList>
            <person name="Liu W."/>
            <person name="Xu S."/>
            <person name="Ou C."/>
            <person name="Liu X."/>
            <person name="Zhuang F."/>
            <person name="Deng X.W."/>
        </authorList>
    </citation>
    <scope>NUCLEOTIDE SEQUENCE [LARGE SCALE GENOMIC DNA]</scope>
    <source>
        <strain evidence="10 11">A2016</strain>
    </source>
</reference>
<name>A0ABR3URN5_9PLEO</name>
<dbReference type="PROSITE" id="PS50073">
    <property type="entry name" value="COPPER_FIST_2"/>
    <property type="match status" value="1"/>
</dbReference>
<evidence type="ECO:0000313" key="11">
    <source>
        <dbReference type="Proteomes" id="UP001578633"/>
    </source>
</evidence>
<dbReference type="Gene3D" id="3.90.430.10">
    <property type="entry name" value="Copper fist DNA-binding domain"/>
    <property type="match status" value="1"/>
</dbReference>
<keyword evidence="3" id="KW-0862">Zinc</keyword>
<evidence type="ECO:0000256" key="6">
    <source>
        <dbReference type="ARBA" id="ARBA00023163"/>
    </source>
</evidence>
<dbReference type="InterPro" id="IPR001083">
    <property type="entry name" value="Cu_fist_DNA-bd_dom"/>
</dbReference>
<keyword evidence="5" id="KW-0805">Transcription regulation</keyword>
<dbReference type="GeneID" id="96082648"/>
<proteinExistence type="predicted"/>
<feature type="domain" description="Copper-fist" evidence="9">
    <location>
        <begin position="11"/>
        <end position="43"/>
    </location>
</feature>
<dbReference type="InterPro" id="IPR051763">
    <property type="entry name" value="Copper_Homeo_Regul"/>
</dbReference>
<evidence type="ECO:0000256" key="3">
    <source>
        <dbReference type="ARBA" id="ARBA00022833"/>
    </source>
</evidence>
<evidence type="ECO:0000256" key="7">
    <source>
        <dbReference type="ARBA" id="ARBA00023242"/>
    </source>
</evidence>
<comment type="caution">
    <text evidence="10">The sequence shown here is derived from an EMBL/GenBank/DDBJ whole genome shotgun (WGS) entry which is preliminary data.</text>
</comment>
<dbReference type="PANTHER" id="PTHR28088">
    <property type="entry name" value="TRANSCRIPTIONAL ACTIVATOR HAA1-RELATED"/>
    <property type="match status" value="1"/>
</dbReference>
<organism evidence="10 11">
    <name type="scientific">Alternaria dauci</name>
    <dbReference type="NCBI Taxonomy" id="48095"/>
    <lineage>
        <taxon>Eukaryota</taxon>
        <taxon>Fungi</taxon>
        <taxon>Dikarya</taxon>
        <taxon>Ascomycota</taxon>
        <taxon>Pezizomycotina</taxon>
        <taxon>Dothideomycetes</taxon>
        <taxon>Pleosporomycetidae</taxon>
        <taxon>Pleosporales</taxon>
        <taxon>Pleosporineae</taxon>
        <taxon>Pleosporaceae</taxon>
        <taxon>Alternaria</taxon>
        <taxon>Alternaria sect. Porri</taxon>
    </lineage>
</organism>
<dbReference type="PANTHER" id="PTHR28088:SF9">
    <property type="entry name" value="TRANSCRIPTION FACTOR GRISEA, PUTATIVE (AFU_ORTHOLOGUE AFUA_1G13190)-RELATED"/>
    <property type="match status" value="1"/>
</dbReference>
<dbReference type="SUPFAM" id="SSF57879">
    <property type="entry name" value="Zinc domain conserved in yeast copper-regulated transcription factors"/>
    <property type="match status" value="1"/>
</dbReference>
<evidence type="ECO:0000256" key="8">
    <source>
        <dbReference type="SAM" id="MobiDB-lite"/>
    </source>
</evidence>
<feature type="region of interest" description="Disordered" evidence="8">
    <location>
        <begin position="75"/>
        <end position="102"/>
    </location>
</feature>
<keyword evidence="11" id="KW-1185">Reference proteome</keyword>
<keyword evidence="4" id="KW-0186">Copper</keyword>
<sequence length="152" mass="16329">MWAEVNGERKKVACGPCIRGHRSSKCDHRDRVLVEVRKPGRPLSSCPHPTGSCSCERVVINYTIPKTSECACPSERAPPTATVAGNSRITKSRRKSAVPTPYNLEKAIQAGFDAKTETSSVTYTPSETSNSNGASLPSSASSTPLNRKVINI</sequence>
<dbReference type="RefSeq" id="XP_069308873.1">
    <property type="nucleotide sequence ID" value="XM_069449057.1"/>
</dbReference>
<dbReference type="EMBL" id="JBHGVX010000002">
    <property type="protein sequence ID" value="KAL1798289.1"/>
    <property type="molecule type" value="Genomic_DNA"/>
</dbReference>
<gene>
    <name evidence="10" type="ORF">ACET3X_002326</name>
</gene>
<keyword evidence="6" id="KW-0804">Transcription</keyword>
<evidence type="ECO:0000256" key="2">
    <source>
        <dbReference type="ARBA" id="ARBA00022723"/>
    </source>
</evidence>
<evidence type="ECO:0000256" key="4">
    <source>
        <dbReference type="ARBA" id="ARBA00023008"/>
    </source>
</evidence>
<evidence type="ECO:0000259" key="9">
    <source>
        <dbReference type="PROSITE" id="PS50073"/>
    </source>
</evidence>
<dbReference type="SMART" id="SM01090">
    <property type="entry name" value="Copper-fist"/>
    <property type="match status" value="1"/>
</dbReference>
<feature type="region of interest" description="Disordered" evidence="8">
    <location>
        <begin position="114"/>
        <end position="152"/>
    </location>
</feature>
<dbReference type="Pfam" id="PF00649">
    <property type="entry name" value="Copper-fist"/>
    <property type="match status" value="1"/>
</dbReference>
<feature type="compositionally biased region" description="Low complexity" evidence="8">
    <location>
        <begin position="128"/>
        <end position="145"/>
    </location>
</feature>
<comment type="subcellular location">
    <subcellularLocation>
        <location evidence="1">Nucleus</location>
    </subcellularLocation>
</comment>
<evidence type="ECO:0000256" key="5">
    <source>
        <dbReference type="ARBA" id="ARBA00023015"/>
    </source>
</evidence>
<dbReference type="InterPro" id="IPR036395">
    <property type="entry name" value="Cu_fist_DNA-bd_dom_sf"/>
</dbReference>
<keyword evidence="2" id="KW-0479">Metal-binding</keyword>
<accession>A0ABR3URN5</accession>
<dbReference type="SMART" id="SM00412">
    <property type="entry name" value="Cu_FIST"/>
    <property type="match status" value="1"/>
</dbReference>
<dbReference type="Proteomes" id="UP001578633">
    <property type="component" value="Chromosome 2"/>
</dbReference>
<keyword evidence="7" id="KW-0539">Nucleus</keyword>